<dbReference type="PANTHER" id="PTHR23334">
    <property type="entry name" value="CCAAT/ENHANCER BINDING PROTEIN"/>
    <property type="match status" value="1"/>
</dbReference>
<evidence type="ECO:0000256" key="1">
    <source>
        <dbReference type="SAM" id="Coils"/>
    </source>
</evidence>
<evidence type="ECO:0000313" key="3">
    <source>
        <dbReference type="EMBL" id="KAI3853683.1"/>
    </source>
</evidence>
<comment type="caution">
    <text evidence="3">The sequence shown here is derived from an EMBL/GenBank/DDBJ whole genome shotgun (WGS) entry which is preliminary data.</text>
</comment>
<reference evidence="3" key="1">
    <citation type="submission" date="2022-04" db="EMBL/GenBank/DDBJ databases">
        <title>A functionally conserved STORR gene fusion in Papaver species that diverged 16.8 million years ago.</title>
        <authorList>
            <person name="Catania T."/>
        </authorList>
    </citation>
    <scope>NUCLEOTIDE SEQUENCE</scope>
    <source>
        <strain evidence="3">S-188037</strain>
    </source>
</reference>
<dbReference type="Pfam" id="PF07716">
    <property type="entry name" value="bZIP_2"/>
    <property type="match status" value="1"/>
</dbReference>
<dbReference type="AlphaFoldDB" id="A0AAD4S384"/>
<protein>
    <recommendedName>
        <fullName evidence="2">BZIP domain-containing protein</fullName>
    </recommendedName>
</protein>
<organism evidence="3 4">
    <name type="scientific">Papaver atlanticum</name>
    <dbReference type="NCBI Taxonomy" id="357466"/>
    <lineage>
        <taxon>Eukaryota</taxon>
        <taxon>Viridiplantae</taxon>
        <taxon>Streptophyta</taxon>
        <taxon>Embryophyta</taxon>
        <taxon>Tracheophyta</taxon>
        <taxon>Spermatophyta</taxon>
        <taxon>Magnoliopsida</taxon>
        <taxon>Ranunculales</taxon>
        <taxon>Papaveraceae</taxon>
        <taxon>Papaveroideae</taxon>
        <taxon>Papaver</taxon>
    </lineage>
</organism>
<dbReference type="InterPro" id="IPR004827">
    <property type="entry name" value="bZIP"/>
</dbReference>
<dbReference type="GO" id="GO:0000978">
    <property type="term" value="F:RNA polymerase II cis-regulatory region sequence-specific DNA binding"/>
    <property type="evidence" value="ECO:0007669"/>
    <property type="project" value="TreeGrafter"/>
</dbReference>
<accession>A0AAD4S384</accession>
<dbReference type="InterPro" id="IPR046347">
    <property type="entry name" value="bZIP_sf"/>
</dbReference>
<keyword evidence="1" id="KW-0175">Coiled coil</keyword>
<dbReference type="EMBL" id="JAJJMB010015535">
    <property type="protein sequence ID" value="KAI3853683.1"/>
    <property type="molecule type" value="Genomic_DNA"/>
</dbReference>
<dbReference type="GO" id="GO:0000981">
    <property type="term" value="F:DNA-binding transcription factor activity, RNA polymerase II-specific"/>
    <property type="evidence" value="ECO:0007669"/>
    <property type="project" value="TreeGrafter"/>
</dbReference>
<name>A0AAD4S384_9MAGN</name>
<evidence type="ECO:0000259" key="2">
    <source>
        <dbReference type="SMART" id="SM00338"/>
    </source>
</evidence>
<evidence type="ECO:0000313" key="4">
    <source>
        <dbReference type="Proteomes" id="UP001202328"/>
    </source>
</evidence>
<dbReference type="CDD" id="cd14686">
    <property type="entry name" value="bZIP"/>
    <property type="match status" value="1"/>
</dbReference>
<sequence length="223" mass="25268">MDDGERDFSDQVLKMDDQLLTMDSFLEDFLADSHASMNPTGEGAPDPQNYFHLRTKNLPVEGKITTEETYDFAEIKSKKRASGDRESVSKYREKKKARIASMEDELIKLRIVNRQLLKRLQVQVSLEQEVARFKLLLVDIRGRIKGELGSSLYQKPTEGTVGGISQNMFPSTLVADYDMNQCNLRYPGLDNQDVDVSAGGFQNVGFWVLDGSYLPCIWNNNNS</sequence>
<dbReference type="PANTHER" id="PTHR23334:SF49">
    <property type="entry name" value="BASIC LEUCINE ZIPPER 23"/>
    <property type="match status" value="1"/>
</dbReference>
<dbReference type="InterPro" id="IPR031106">
    <property type="entry name" value="C/EBP"/>
</dbReference>
<feature type="domain" description="BZIP" evidence="2">
    <location>
        <begin position="71"/>
        <end position="139"/>
    </location>
</feature>
<dbReference type="SMART" id="SM00338">
    <property type="entry name" value="BRLZ"/>
    <property type="match status" value="1"/>
</dbReference>
<dbReference type="Proteomes" id="UP001202328">
    <property type="component" value="Unassembled WGS sequence"/>
</dbReference>
<gene>
    <name evidence="3" type="ORF">MKW98_025200</name>
</gene>
<dbReference type="GO" id="GO:0006351">
    <property type="term" value="P:DNA-templated transcription"/>
    <property type="evidence" value="ECO:0007669"/>
    <property type="project" value="InterPro"/>
</dbReference>
<feature type="coiled-coil region" evidence="1">
    <location>
        <begin position="92"/>
        <end position="119"/>
    </location>
</feature>
<dbReference type="SUPFAM" id="SSF57959">
    <property type="entry name" value="Leucine zipper domain"/>
    <property type="match status" value="1"/>
</dbReference>
<keyword evidence="4" id="KW-1185">Reference proteome</keyword>
<proteinExistence type="predicted"/>